<organism evidence="1 2">
    <name type="scientific">Purpureocillium lilacinum</name>
    <name type="common">Paecilomyces lilacinus</name>
    <dbReference type="NCBI Taxonomy" id="33203"/>
    <lineage>
        <taxon>Eukaryota</taxon>
        <taxon>Fungi</taxon>
        <taxon>Dikarya</taxon>
        <taxon>Ascomycota</taxon>
        <taxon>Pezizomycotina</taxon>
        <taxon>Sordariomycetes</taxon>
        <taxon>Hypocreomycetidae</taxon>
        <taxon>Hypocreales</taxon>
        <taxon>Ophiocordycipitaceae</taxon>
        <taxon>Purpureocillium</taxon>
    </lineage>
</organism>
<keyword evidence="2" id="KW-1185">Reference proteome</keyword>
<protein>
    <submittedName>
        <fullName evidence="1">Uncharacterized protein</fullName>
    </submittedName>
</protein>
<sequence length="62" mass="7157">MFGRGGWRRRWPRKQNTRWPNCDCDASATTFRATLHNSSGSFLIPPLCETGLFLENITPREC</sequence>
<dbReference type="Proteomes" id="UP001638806">
    <property type="component" value="Unassembled WGS sequence"/>
</dbReference>
<dbReference type="EMBL" id="JBGNUJ010000004">
    <property type="protein sequence ID" value="KAL3959614.1"/>
    <property type="molecule type" value="Genomic_DNA"/>
</dbReference>
<accession>A0ACC4DTE6</accession>
<gene>
    <name evidence="1" type="ORF">ACCO45_004731</name>
</gene>
<reference evidence="1" key="1">
    <citation type="submission" date="2024-12" db="EMBL/GenBank/DDBJ databases">
        <title>Comparative genomics and development of molecular markers within Purpureocillium lilacinum and among Purpureocillium species.</title>
        <authorList>
            <person name="Yeh Z.-Y."/>
            <person name="Ni N.-T."/>
            <person name="Lo P.-H."/>
            <person name="Mushyakhwo K."/>
            <person name="Lin C.-F."/>
            <person name="Nai Y.-S."/>
        </authorList>
    </citation>
    <scope>NUCLEOTIDE SEQUENCE</scope>
    <source>
        <strain evidence="1">NCHU-NPUST-175</strain>
    </source>
</reference>
<name>A0ACC4DTE6_PURLI</name>
<evidence type="ECO:0000313" key="2">
    <source>
        <dbReference type="Proteomes" id="UP001638806"/>
    </source>
</evidence>
<evidence type="ECO:0000313" key="1">
    <source>
        <dbReference type="EMBL" id="KAL3959614.1"/>
    </source>
</evidence>
<comment type="caution">
    <text evidence="1">The sequence shown here is derived from an EMBL/GenBank/DDBJ whole genome shotgun (WGS) entry which is preliminary data.</text>
</comment>
<proteinExistence type="predicted"/>